<dbReference type="Proteomes" id="UP000321570">
    <property type="component" value="Unassembled WGS sequence"/>
</dbReference>
<dbReference type="EMBL" id="UYSG01000589">
    <property type="protein sequence ID" value="VDL19883.1"/>
    <property type="molecule type" value="Genomic_DNA"/>
</dbReference>
<feature type="compositionally biased region" description="Polar residues" evidence="1">
    <location>
        <begin position="347"/>
        <end position="357"/>
    </location>
</feature>
<dbReference type="OrthoDB" id="6260319at2759"/>
<dbReference type="AlphaFoldDB" id="A0A158QD45"/>
<proteinExistence type="predicted"/>
<reference evidence="3 5" key="3">
    <citation type="submission" date="2019-07" db="EMBL/GenBank/DDBJ databases">
        <authorList>
            <person name="Jastrzebski P J."/>
            <person name="Paukszto L."/>
            <person name="Jastrzebski P J."/>
        </authorList>
    </citation>
    <scope>NUCLEOTIDE SEQUENCE [LARGE SCALE GENOMIC DNA]</scope>
    <source>
        <strain evidence="3 5">WMS-il1</strain>
    </source>
</reference>
<dbReference type="EMBL" id="CABIJS010000222">
    <property type="protein sequence ID" value="VUZ46788.1"/>
    <property type="molecule type" value="Genomic_DNA"/>
</dbReference>
<feature type="region of interest" description="Disordered" evidence="1">
    <location>
        <begin position="130"/>
        <end position="167"/>
    </location>
</feature>
<organism evidence="6">
    <name type="scientific">Hymenolepis diminuta</name>
    <name type="common">Rat tapeworm</name>
    <dbReference type="NCBI Taxonomy" id="6216"/>
    <lineage>
        <taxon>Eukaryota</taxon>
        <taxon>Metazoa</taxon>
        <taxon>Spiralia</taxon>
        <taxon>Lophotrochozoa</taxon>
        <taxon>Platyhelminthes</taxon>
        <taxon>Cestoda</taxon>
        <taxon>Eucestoda</taxon>
        <taxon>Cyclophyllidea</taxon>
        <taxon>Hymenolepididae</taxon>
        <taxon>Hymenolepis</taxon>
    </lineage>
</organism>
<reference evidence="2 4" key="2">
    <citation type="submission" date="2018-11" db="EMBL/GenBank/DDBJ databases">
        <authorList>
            <consortium name="Pathogen Informatics"/>
        </authorList>
    </citation>
    <scope>NUCLEOTIDE SEQUENCE [LARGE SCALE GENOMIC DNA]</scope>
</reference>
<name>A0A158QD45_HYMDI</name>
<evidence type="ECO:0000313" key="4">
    <source>
        <dbReference type="Proteomes" id="UP000274504"/>
    </source>
</evidence>
<feature type="region of interest" description="Disordered" evidence="1">
    <location>
        <begin position="374"/>
        <end position="393"/>
    </location>
</feature>
<dbReference type="Proteomes" id="UP000274504">
    <property type="component" value="Unassembled WGS sequence"/>
</dbReference>
<evidence type="ECO:0000313" key="3">
    <source>
        <dbReference type="EMBL" id="VUZ46788.1"/>
    </source>
</evidence>
<evidence type="ECO:0000313" key="5">
    <source>
        <dbReference type="Proteomes" id="UP000321570"/>
    </source>
</evidence>
<evidence type="ECO:0000313" key="2">
    <source>
        <dbReference type="EMBL" id="VDL19883.1"/>
    </source>
</evidence>
<gene>
    <name evidence="2" type="ORF">HDID_LOCUS2422</name>
    <name evidence="3" type="ORF">WMSIL1_LOCUS6408</name>
</gene>
<accession>A0A158QD45</accession>
<feature type="region of interest" description="Disordered" evidence="1">
    <location>
        <begin position="270"/>
        <end position="361"/>
    </location>
</feature>
<dbReference type="WBParaSite" id="HDID_0000242101-mRNA-1">
    <property type="protein sequence ID" value="HDID_0000242101-mRNA-1"/>
    <property type="gene ID" value="HDID_0000242101"/>
</dbReference>
<feature type="compositionally biased region" description="Low complexity" evidence="1">
    <location>
        <begin position="337"/>
        <end position="346"/>
    </location>
</feature>
<keyword evidence="5" id="KW-1185">Reference proteome</keyword>
<evidence type="ECO:0000256" key="1">
    <source>
        <dbReference type="SAM" id="MobiDB-lite"/>
    </source>
</evidence>
<evidence type="ECO:0000313" key="6">
    <source>
        <dbReference type="WBParaSite" id="HDID_0000242101-mRNA-1"/>
    </source>
</evidence>
<sequence>MQEPVNFSCTAAYSTTQELAVRLLNNLQTHNSGFPLNFDMRASSLPREYPSSGITEQATSILSNPWAVFPSNAFLAAAAAFSIKSANSASNCLREIKSSNKSPPEINPYVEKAISEQALFSLSQHSASSNCDVPLNQETDSDQCSQSQSVRRNSRTGERGRRSRVVIHQFGDAEDHFSKALRNLHVKSAGENELSEGAATTPKRVWKLTSTYDGEGENFETSLSSPYFEAQNIADLAVEKHFEKSLATFHAKQAAAAAAAATRVGDEMASKSSLDLSLPRTRPPFSPSSSSNSSSALLSLREDPNGGPSFNPKKKWLAQYGDDEVARTDVGERKSDAWSSDDSAWSVKNTPTPTNIEQRSKSCPLLTSEASFSLNSPSNCKHKRDLNSNDSTKLHGLSRATATQSSVSSLLQRGFSSMARTISLDMPSLGDSIDFFDDEDEAVMPTKSISAQESPVFSPIAASSGFFTDSTYSLDSSNLPVISEAGYFSSNASVSSSFKARHLVAPRENSGLIKRKEQGFFGCESEGRNDERCWPIRKRTASDASDLSCFKRSRSVVDADCVEHS</sequence>
<feature type="compositionally biased region" description="Basic and acidic residues" evidence="1">
    <location>
        <begin position="324"/>
        <end position="336"/>
    </location>
</feature>
<feature type="compositionally biased region" description="Polar residues" evidence="1">
    <location>
        <begin position="130"/>
        <end position="150"/>
    </location>
</feature>
<feature type="compositionally biased region" description="Low complexity" evidence="1">
    <location>
        <begin position="287"/>
        <end position="299"/>
    </location>
</feature>
<protein>
    <submittedName>
        <fullName evidence="6">Protein kinase domain-containing protein</fullName>
    </submittedName>
</protein>
<reference evidence="6" key="1">
    <citation type="submission" date="2016-04" db="UniProtKB">
        <authorList>
            <consortium name="WormBaseParasite"/>
        </authorList>
    </citation>
    <scope>IDENTIFICATION</scope>
</reference>